<name>A0A223P3N3_9SPHI</name>
<evidence type="ECO:0000256" key="1">
    <source>
        <dbReference type="ARBA" id="ARBA00009481"/>
    </source>
</evidence>
<dbReference type="InterPro" id="IPR001296">
    <property type="entry name" value="Glyco_trans_1"/>
</dbReference>
<dbReference type="KEGG" id="muc:MuYL_4832"/>
<keyword evidence="3 5" id="KW-0808">Transferase</keyword>
<evidence type="ECO:0000313" key="5">
    <source>
        <dbReference type="EMBL" id="ASU36715.1"/>
    </source>
</evidence>
<gene>
    <name evidence="5" type="ORF">MuYL_4832</name>
</gene>
<dbReference type="Gene3D" id="3.40.50.2000">
    <property type="entry name" value="Glycogen Phosphorylase B"/>
    <property type="match status" value="2"/>
</dbReference>
<dbReference type="Pfam" id="PF00534">
    <property type="entry name" value="Glycos_transf_1"/>
    <property type="match status" value="1"/>
</dbReference>
<dbReference type="PANTHER" id="PTHR12526">
    <property type="entry name" value="GLYCOSYLTRANSFERASE"/>
    <property type="match status" value="1"/>
</dbReference>
<reference evidence="5 6" key="1">
    <citation type="submission" date="2017-08" db="EMBL/GenBank/DDBJ databases">
        <title>Complete genome sequence of Mucilaginibacter sp. strain BJC16-A31.</title>
        <authorList>
            <consortium name="Henan University of Science and Technology"/>
            <person name="You X."/>
        </authorList>
    </citation>
    <scope>NUCLEOTIDE SEQUENCE [LARGE SCALE GENOMIC DNA]</scope>
    <source>
        <strain evidence="5 6">BJC16-A31</strain>
    </source>
</reference>
<proteinExistence type="inferred from homology"/>
<dbReference type="EMBL" id="CP022743">
    <property type="protein sequence ID" value="ASU36715.1"/>
    <property type="molecule type" value="Genomic_DNA"/>
</dbReference>
<evidence type="ECO:0000256" key="3">
    <source>
        <dbReference type="ARBA" id="ARBA00022679"/>
    </source>
</evidence>
<comment type="similarity">
    <text evidence="1">Belongs to the glycosyltransferase group 1 family. Glycosyltransferase 4 subfamily.</text>
</comment>
<dbReference type="CDD" id="cd03801">
    <property type="entry name" value="GT4_PimA-like"/>
    <property type="match status" value="1"/>
</dbReference>
<keyword evidence="6" id="KW-1185">Reference proteome</keyword>
<evidence type="ECO:0000256" key="2">
    <source>
        <dbReference type="ARBA" id="ARBA00022676"/>
    </source>
</evidence>
<dbReference type="RefSeq" id="WP_094572696.1">
    <property type="nucleotide sequence ID" value="NZ_CP022743.1"/>
</dbReference>
<evidence type="ECO:0000259" key="4">
    <source>
        <dbReference type="Pfam" id="PF00534"/>
    </source>
</evidence>
<dbReference type="Proteomes" id="UP000215002">
    <property type="component" value="Chromosome"/>
</dbReference>
<keyword evidence="2" id="KW-0328">Glycosyltransferase</keyword>
<accession>A0A223P3N3</accession>
<dbReference type="AlphaFoldDB" id="A0A223P3N3"/>
<evidence type="ECO:0000313" key="6">
    <source>
        <dbReference type="Proteomes" id="UP000215002"/>
    </source>
</evidence>
<sequence length="393" mass="44053">MKIVQSTWVRYHHIDLARELHEMGHLERIFTSLPWWKADKESREQHVPRGLITCNFLMEGVRRMGGKLPFYSKGTDAKLAVIHTKNYSKWIARNLPDCDAYIGISGSGLHAGKVAKSRGAGYIMDRGSSQIRHADRILREEHLKWNLPWNPVHPWLIENEEAEANEASLITVPSHFVKQTFIHQGTAPEKIRVVPYGVSLQEFHPVQTPPDNCFRLVFVGQFSLRKGVPYLLEAFKAFNHPNKELVVVGNVSDEIRPLINSIGTEHVKFVGIVPRAEVKRYLSTAHALVLPSIEEGLALVQAQAMACGCPVIATPNTGSETLFSNEKEGLIVEARNPKALAAAFTRIADDLDLRNEMSMACLERVKMLGGWRRYAEGMVAVAREAKALVLSTQ</sequence>
<protein>
    <submittedName>
        <fullName evidence="5">Glycosyl transferase</fullName>
    </submittedName>
</protein>
<dbReference type="OrthoDB" id="596635at2"/>
<feature type="domain" description="Glycosyl transferase family 1" evidence="4">
    <location>
        <begin position="204"/>
        <end position="358"/>
    </location>
</feature>
<organism evidence="5 6">
    <name type="scientific">Mucilaginibacter xinganensis</name>
    <dbReference type="NCBI Taxonomy" id="1234841"/>
    <lineage>
        <taxon>Bacteria</taxon>
        <taxon>Pseudomonadati</taxon>
        <taxon>Bacteroidota</taxon>
        <taxon>Sphingobacteriia</taxon>
        <taxon>Sphingobacteriales</taxon>
        <taxon>Sphingobacteriaceae</taxon>
        <taxon>Mucilaginibacter</taxon>
    </lineage>
</organism>
<dbReference type="PANTHER" id="PTHR12526:SF640">
    <property type="entry name" value="COLANIC ACID BIOSYNTHESIS GLYCOSYLTRANSFERASE WCAL-RELATED"/>
    <property type="match status" value="1"/>
</dbReference>
<dbReference type="SUPFAM" id="SSF53756">
    <property type="entry name" value="UDP-Glycosyltransferase/glycogen phosphorylase"/>
    <property type="match status" value="1"/>
</dbReference>
<dbReference type="GO" id="GO:0016757">
    <property type="term" value="F:glycosyltransferase activity"/>
    <property type="evidence" value="ECO:0007669"/>
    <property type="project" value="UniProtKB-KW"/>
</dbReference>